<proteinExistence type="predicted"/>
<dbReference type="Gene3D" id="1.20.58.60">
    <property type="match status" value="1"/>
</dbReference>
<dbReference type="EMBL" id="JACJJC010000009">
    <property type="protein sequence ID" value="MBM6704188.1"/>
    <property type="molecule type" value="Genomic_DNA"/>
</dbReference>
<keyword evidence="3" id="KW-1133">Transmembrane helix</keyword>
<name>A0ABS2DSE3_9BURK</name>
<evidence type="ECO:0000313" key="5">
    <source>
        <dbReference type="Proteomes" id="UP000715095"/>
    </source>
</evidence>
<protein>
    <recommendedName>
        <fullName evidence="6">MotA/TolQ/ExbB proton channel domain-containing protein</fullName>
    </recommendedName>
</protein>
<keyword evidence="5" id="KW-1185">Reference proteome</keyword>
<comment type="caution">
    <text evidence="4">The sequence shown here is derived from an EMBL/GenBank/DDBJ whole genome shotgun (WGS) entry which is preliminary data.</text>
</comment>
<evidence type="ECO:0008006" key="6">
    <source>
        <dbReference type="Google" id="ProtNLM"/>
    </source>
</evidence>
<sequence>MKVALPFTVLCFLLSAASIVDFPPWITAFFRAFERLMVMDTTASVTSALIVLIGCSFWIRYSMRSNTVLNNINQAQSALASIPTKDHESLISGWDTFRSELEAIDSNYRRIFDRYDGVIEDVSDVVKAHHIGTGHRWVSVVEPGAFFNMESLYHSALNVPFYASLPGILTGLGLFFTFVGLACGITLAQGGLVSGADGVASASSLSSVSGLIDSVSSLLGGAGQAFYTSIAGLLMSIIVGGAIVYQEKKIAVAIDRFNNSLEDRIPVVTTESLQLQMLIKTSEQEKFMRELVPQIKADMESFREALIGALKDNSKAISGSLEDAIKDLKQVLNNMLDKQSDEVAASLEKVIKRMEENLTQVLNNMSDSFRDSAQAVKISVELLDEVVAKLKTEVESSGEAAKTQILKLAEEAETVNKNLLGTLTTAVGTLNQEVDATAKALSETVQAAGTAMSNTIEAAGKSAEENINNLKEPVNELHEELRASVETLQADFDAMEASAARTKAEFEAIASQMGTAMGSVGDAIGALKQEAEQFSTTVETLRALLEQAEETARKLVNGKNAADDTIKGTIKGVEEVMKAATDAVSRELMHLQSMLKEIGESQNNVLVHSKRVNEMMDTSVTKLAEALEAIHSSLARNLDSADQKLSSAVTHMSDGFQTWRDEQKDSYDELAKAVDSLSKTVKDWVKAEETRARTAKEAAAAQQRLSSTSLPGGKA</sequence>
<keyword evidence="3" id="KW-0472">Membrane</keyword>
<organism evidence="4 5">
    <name type="scientific">Sutterella massiliensis</name>
    <dbReference type="NCBI Taxonomy" id="1816689"/>
    <lineage>
        <taxon>Bacteria</taxon>
        <taxon>Pseudomonadati</taxon>
        <taxon>Pseudomonadota</taxon>
        <taxon>Betaproteobacteria</taxon>
        <taxon>Burkholderiales</taxon>
        <taxon>Sutterellaceae</taxon>
        <taxon>Sutterella</taxon>
    </lineage>
</organism>
<evidence type="ECO:0000256" key="1">
    <source>
        <dbReference type="SAM" id="Coils"/>
    </source>
</evidence>
<dbReference type="Proteomes" id="UP000715095">
    <property type="component" value="Unassembled WGS sequence"/>
</dbReference>
<feature type="coiled-coil region" evidence="1">
    <location>
        <begin position="531"/>
        <end position="558"/>
    </location>
</feature>
<feature type="region of interest" description="Disordered" evidence="2">
    <location>
        <begin position="695"/>
        <end position="715"/>
    </location>
</feature>
<feature type="coiled-coil region" evidence="1">
    <location>
        <begin position="478"/>
        <end position="505"/>
    </location>
</feature>
<keyword evidence="3" id="KW-0812">Transmembrane</keyword>
<reference evidence="4 5" key="1">
    <citation type="journal article" date="2021" name="Sci. Rep.">
        <title>The distribution of antibiotic resistance genes in chicken gut microbiota commensals.</title>
        <authorList>
            <person name="Juricova H."/>
            <person name="Matiasovicova J."/>
            <person name="Kubasova T."/>
            <person name="Cejkova D."/>
            <person name="Rychlik I."/>
        </authorList>
    </citation>
    <scope>NUCLEOTIDE SEQUENCE [LARGE SCALE GENOMIC DNA]</scope>
    <source>
        <strain evidence="4 5">An829</strain>
    </source>
</reference>
<evidence type="ECO:0000256" key="2">
    <source>
        <dbReference type="SAM" id="MobiDB-lite"/>
    </source>
</evidence>
<feature type="transmembrane region" description="Helical" evidence="3">
    <location>
        <begin position="42"/>
        <end position="61"/>
    </location>
</feature>
<dbReference type="RefSeq" id="WP_205102661.1">
    <property type="nucleotide sequence ID" value="NZ_JACJJC010000009.1"/>
</dbReference>
<evidence type="ECO:0000313" key="4">
    <source>
        <dbReference type="EMBL" id="MBM6704188.1"/>
    </source>
</evidence>
<evidence type="ECO:0000256" key="3">
    <source>
        <dbReference type="SAM" id="Phobius"/>
    </source>
</evidence>
<gene>
    <name evidence="4" type="ORF">H6A60_06790</name>
</gene>
<keyword evidence="1" id="KW-0175">Coiled coil</keyword>
<feature type="transmembrane region" description="Helical" evidence="3">
    <location>
        <begin position="225"/>
        <end position="245"/>
    </location>
</feature>
<feature type="compositionally biased region" description="Polar residues" evidence="2">
    <location>
        <begin position="705"/>
        <end position="715"/>
    </location>
</feature>
<feature type="transmembrane region" description="Helical" evidence="3">
    <location>
        <begin position="159"/>
        <end position="188"/>
    </location>
</feature>
<dbReference type="SUPFAM" id="SSF58113">
    <property type="entry name" value="Apolipoprotein A-I"/>
    <property type="match status" value="1"/>
</dbReference>
<accession>A0ABS2DSE3</accession>